<dbReference type="GeneID" id="37273017"/>
<keyword evidence="3" id="KW-0687">Ribonucleoprotein</keyword>
<dbReference type="Proteomes" id="UP000245946">
    <property type="component" value="Unassembled WGS sequence"/>
</dbReference>
<accession>A0A316Z2G6</accession>
<organism evidence="6 7">
    <name type="scientific">Tilletiopsis washingtonensis</name>
    <dbReference type="NCBI Taxonomy" id="58919"/>
    <lineage>
        <taxon>Eukaryota</taxon>
        <taxon>Fungi</taxon>
        <taxon>Dikarya</taxon>
        <taxon>Basidiomycota</taxon>
        <taxon>Ustilaginomycotina</taxon>
        <taxon>Exobasidiomycetes</taxon>
        <taxon>Entylomatales</taxon>
        <taxon>Entylomatales incertae sedis</taxon>
        <taxon>Tilletiopsis</taxon>
    </lineage>
</organism>
<dbReference type="STRING" id="58919.A0A316Z2G6"/>
<dbReference type="OrthoDB" id="539541at2759"/>
<reference evidence="6 7" key="1">
    <citation type="journal article" date="2018" name="Mol. Biol. Evol.">
        <title>Broad Genomic Sampling Reveals a Smut Pathogenic Ancestry of the Fungal Clade Ustilaginomycotina.</title>
        <authorList>
            <person name="Kijpornyongpan T."/>
            <person name="Mondo S.J."/>
            <person name="Barry K."/>
            <person name="Sandor L."/>
            <person name="Lee J."/>
            <person name="Lipzen A."/>
            <person name="Pangilinan J."/>
            <person name="LaButti K."/>
            <person name="Hainaut M."/>
            <person name="Henrissat B."/>
            <person name="Grigoriev I.V."/>
            <person name="Spatafora J.W."/>
            <person name="Aime M.C."/>
        </authorList>
    </citation>
    <scope>NUCLEOTIDE SEQUENCE [LARGE SCALE GENOMIC DNA]</scope>
    <source>
        <strain evidence="6 7">MCA 4186</strain>
    </source>
</reference>
<dbReference type="SUPFAM" id="SSF55282">
    <property type="entry name" value="RL5-like"/>
    <property type="match status" value="1"/>
</dbReference>
<proteinExistence type="inferred from homology"/>
<dbReference type="InterPro" id="IPR022803">
    <property type="entry name" value="Ribosomal_uL5_dom_sf"/>
</dbReference>
<evidence type="ECO:0000256" key="1">
    <source>
        <dbReference type="ARBA" id="ARBA00008553"/>
    </source>
</evidence>
<name>A0A316Z2G6_9BASI</name>
<keyword evidence="7" id="KW-1185">Reference proteome</keyword>
<evidence type="ECO:0000313" key="6">
    <source>
        <dbReference type="EMBL" id="PWN95759.1"/>
    </source>
</evidence>
<dbReference type="AlphaFoldDB" id="A0A316Z2G6"/>
<feature type="region of interest" description="Disordered" evidence="4">
    <location>
        <begin position="45"/>
        <end position="95"/>
    </location>
</feature>
<evidence type="ECO:0000313" key="7">
    <source>
        <dbReference type="Proteomes" id="UP000245946"/>
    </source>
</evidence>
<sequence>MSAARLIRPLATPAVLPGPTQLSRLGEHYQRTLLPSLLYMTYDPTAARPSSSGGAEPRRWDPSSPYTALRPARPARGNRRAQPGSAPQHAADPARDVPRLERVVITSFCKDAISNKNALVPLVAQLRAITGARVLGSAADASVDTEHAGERGFVKIVRAKGGAASFKIRAGMPVGAQAVLPGPAALDLIEQLTTFVLPRLRSFQGFALPPSSQPPASPAALSGVVSLGFPPEAMALWPGTEANWDAYPGKPSGFQIDCITSARGPHATEQARQLLSGLGVPFVRRGDMR</sequence>
<dbReference type="EMBL" id="KZ819302">
    <property type="protein sequence ID" value="PWN95759.1"/>
    <property type="molecule type" value="Genomic_DNA"/>
</dbReference>
<dbReference type="GO" id="GO:1990904">
    <property type="term" value="C:ribonucleoprotein complex"/>
    <property type="evidence" value="ECO:0007669"/>
    <property type="project" value="UniProtKB-KW"/>
</dbReference>
<dbReference type="InterPro" id="IPR031309">
    <property type="entry name" value="Ribosomal_uL5_C"/>
</dbReference>
<feature type="compositionally biased region" description="Low complexity" evidence="4">
    <location>
        <begin position="70"/>
        <end position="83"/>
    </location>
</feature>
<comment type="similarity">
    <text evidence="1">Belongs to the universal ribosomal protein uL5 family.</text>
</comment>
<dbReference type="RefSeq" id="XP_025596038.1">
    <property type="nucleotide sequence ID" value="XM_025745473.1"/>
</dbReference>
<evidence type="ECO:0000259" key="5">
    <source>
        <dbReference type="Pfam" id="PF00673"/>
    </source>
</evidence>
<gene>
    <name evidence="6" type="ORF">FA09DRAFT_362446</name>
</gene>
<dbReference type="PANTHER" id="PTHR11994">
    <property type="entry name" value="60S RIBOSOMAL PROTEIN L11-RELATED"/>
    <property type="match status" value="1"/>
</dbReference>
<protein>
    <submittedName>
        <fullName evidence="6">Ribosomal protein L5</fullName>
    </submittedName>
</protein>
<dbReference type="Gene3D" id="3.30.1440.10">
    <property type="match status" value="1"/>
</dbReference>
<evidence type="ECO:0000256" key="4">
    <source>
        <dbReference type="SAM" id="MobiDB-lite"/>
    </source>
</evidence>
<evidence type="ECO:0000256" key="2">
    <source>
        <dbReference type="ARBA" id="ARBA00022980"/>
    </source>
</evidence>
<evidence type="ECO:0000256" key="3">
    <source>
        <dbReference type="ARBA" id="ARBA00023274"/>
    </source>
</evidence>
<keyword evidence="2 6" id="KW-0689">Ribosomal protein</keyword>
<dbReference type="GO" id="GO:0006412">
    <property type="term" value="P:translation"/>
    <property type="evidence" value="ECO:0007669"/>
    <property type="project" value="InterPro"/>
</dbReference>
<dbReference type="Pfam" id="PF00673">
    <property type="entry name" value="Ribosomal_L5_C"/>
    <property type="match status" value="1"/>
</dbReference>
<dbReference type="GO" id="GO:0005840">
    <property type="term" value="C:ribosome"/>
    <property type="evidence" value="ECO:0007669"/>
    <property type="project" value="UniProtKB-KW"/>
</dbReference>
<dbReference type="InterPro" id="IPR002132">
    <property type="entry name" value="Ribosomal_uL5"/>
</dbReference>
<feature type="domain" description="Large ribosomal subunit protein uL5 C-terminal" evidence="5">
    <location>
        <begin position="173"/>
        <end position="282"/>
    </location>
</feature>
<dbReference type="GO" id="GO:0003735">
    <property type="term" value="F:structural constituent of ribosome"/>
    <property type="evidence" value="ECO:0007669"/>
    <property type="project" value="InterPro"/>
</dbReference>